<name>A0ABV0JQL4_9CYAN</name>
<keyword evidence="2" id="KW-1185">Reference proteome</keyword>
<evidence type="ECO:0000313" key="1">
    <source>
        <dbReference type="EMBL" id="MEP0865766.1"/>
    </source>
</evidence>
<evidence type="ECO:0000313" key="2">
    <source>
        <dbReference type="Proteomes" id="UP001442494"/>
    </source>
</evidence>
<organism evidence="1 2">
    <name type="scientific">Funiculus sociatus GB2-A5</name>
    <dbReference type="NCBI Taxonomy" id="2933946"/>
    <lineage>
        <taxon>Bacteria</taxon>
        <taxon>Bacillati</taxon>
        <taxon>Cyanobacteriota</taxon>
        <taxon>Cyanophyceae</taxon>
        <taxon>Coleofasciculales</taxon>
        <taxon>Coleofasciculaceae</taxon>
        <taxon>Funiculus</taxon>
    </lineage>
</organism>
<reference evidence="1 2" key="1">
    <citation type="submission" date="2022-04" db="EMBL/GenBank/DDBJ databases">
        <title>Positive selection, recombination, and allopatry shape intraspecific diversity of widespread and dominant cyanobacteria.</title>
        <authorList>
            <person name="Wei J."/>
            <person name="Shu W."/>
            <person name="Hu C."/>
        </authorList>
    </citation>
    <scope>NUCLEOTIDE SEQUENCE [LARGE SCALE GENOMIC DNA]</scope>
    <source>
        <strain evidence="1 2">GB2-A5</strain>
    </source>
</reference>
<proteinExistence type="predicted"/>
<gene>
    <name evidence="1" type="ORF">NDI37_14945</name>
</gene>
<comment type="caution">
    <text evidence="1">The sequence shown here is derived from an EMBL/GenBank/DDBJ whole genome shotgun (WGS) entry which is preliminary data.</text>
</comment>
<accession>A0ABV0JQL4</accession>
<sequence length="67" mass="7824">IRSFHSPQNFALLRRIALNALNREQTYKRSLRQKSKRDAMDDDYMIQVLSSCFLDPTLDSSDSLCQD</sequence>
<dbReference type="Proteomes" id="UP001442494">
    <property type="component" value="Unassembled WGS sequence"/>
</dbReference>
<protein>
    <submittedName>
        <fullName evidence="1">Uncharacterized protein</fullName>
    </submittedName>
</protein>
<dbReference type="EMBL" id="JAMPKK010000032">
    <property type="protein sequence ID" value="MEP0865766.1"/>
    <property type="molecule type" value="Genomic_DNA"/>
</dbReference>
<feature type="non-terminal residue" evidence="1">
    <location>
        <position position="1"/>
    </location>
</feature>